<feature type="domain" description="At1g61320/AtMIF1 LRR" evidence="2">
    <location>
        <begin position="102"/>
        <end position="449"/>
    </location>
</feature>
<accession>A0A251N7V7</accession>
<evidence type="ECO:0000259" key="1">
    <source>
        <dbReference type="Pfam" id="PF00646"/>
    </source>
</evidence>
<dbReference type="Proteomes" id="UP000006882">
    <property type="component" value="Chromosome G7"/>
</dbReference>
<dbReference type="InterPro" id="IPR053772">
    <property type="entry name" value="At1g61320/At1g61330-like"/>
</dbReference>
<dbReference type="Pfam" id="PF23622">
    <property type="entry name" value="LRR_At1g61320_AtMIF1"/>
    <property type="match status" value="1"/>
</dbReference>
<dbReference type="InterPro" id="IPR032675">
    <property type="entry name" value="LRR_dom_sf"/>
</dbReference>
<proteinExistence type="predicted"/>
<reference evidence="3 4" key="1">
    <citation type="journal article" date="2013" name="Nat. Genet.">
        <title>The high-quality draft genome of peach (Prunus persica) identifies unique patterns of genetic diversity, domestication and genome evolution.</title>
        <authorList>
            <consortium name="International Peach Genome Initiative"/>
            <person name="Verde I."/>
            <person name="Abbott A.G."/>
            <person name="Scalabrin S."/>
            <person name="Jung S."/>
            <person name="Shu S."/>
            <person name="Marroni F."/>
            <person name="Zhebentyayeva T."/>
            <person name="Dettori M.T."/>
            <person name="Grimwood J."/>
            <person name="Cattonaro F."/>
            <person name="Zuccolo A."/>
            <person name="Rossini L."/>
            <person name="Jenkins J."/>
            <person name="Vendramin E."/>
            <person name="Meisel L.A."/>
            <person name="Decroocq V."/>
            <person name="Sosinski B."/>
            <person name="Prochnik S."/>
            <person name="Mitros T."/>
            <person name="Policriti A."/>
            <person name="Cipriani G."/>
            <person name="Dondini L."/>
            <person name="Ficklin S."/>
            <person name="Goodstein D.M."/>
            <person name="Xuan P."/>
            <person name="Del Fabbro C."/>
            <person name="Aramini V."/>
            <person name="Copetti D."/>
            <person name="Gonzalez S."/>
            <person name="Horner D.S."/>
            <person name="Falchi R."/>
            <person name="Lucas S."/>
            <person name="Mica E."/>
            <person name="Maldonado J."/>
            <person name="Lazzari B."/>
            <person name="Bielenberg D."/>
            <person name="Pirona R."/>
            <person name="Miculan M."/>
            <person name="Barakat A."/>
            <person name="Testolin R."/>
            <person name="Stella A."/>
            <person name="Tartarini S."/>
            <person name="Tonutti P."/>
            <person name="Arus P."/>
            <person name="Orellana A."/>
            <person name="Wells C."/>
            <person name="Main D."/>
            <person name="Vizzotto G."/>
            <person name="Silva H."/>
            <person name="Salamini F."/>
            <person name="Schmutz J."/>
            <person name="Morgante M."/>
            <person name="Rokhsar D.S."/>
        </authorList>
    </citation>
    <scope>NUCLEOTIDE SEQUENCE [LARGE SCALE GENOMIC DNA]</scope>
    <source>
        <strain evidence="4">cv. Nemared</strain>
    </source>
</reference>
<dbReference type="OrthoDB" id="1696527at2759"/>
<dbReference type="InterPro" id="IPR055357">
    <property type="entry name" value="LRR_At1g61320_AtMIF1"/>
</dbReference>
<dbReference type="PANTHER" id="PTHR34145">
    <property type="entry name" value="OS02G0105600 PROTEIN"/>
    <property type="match status" value="1"/>
</dbReference>
<sequence length="478" mass="55272">MQGDYILRKSNKSKYDYHLADRISELADEILVSILTLLPLNEAATTSILSKRWRYLCQYVLASTMTLKFDAEKTSCSLIDLNREEREQKIRRYVAWVNSVVEQHTWPNIEQFRIAFDLDNSFSSSINKWIQFALKKRVQILELDFSENGIHHRQKSCYNFPHELLGLNRGSTSTAVCCEIPSLNPCVYLGLKSIRVLHFNFVDVAEEVLECFLSNCPVLERLSVFHSPNLVNLRVVGPSIALKYLVIRQCNSLESIEICDANLVSLSYVGNEISLLLRNVPLLVEVSISEDCICNNFIEVAFTQLSCCLSQLEILKLTDQIVPYKRDHIFPILANLKHLEMIFEEDNVCGLLQLTSFFRASPCLHRLVLYLQKISLNEVDICVRNEYSEMDYTKSMRRKIKYKKAKCSHNYLKIVELVGYDGHTSDFELVKYLAKTAVKLEKIVIKGEEEGPWRKMARDVAMHRLKEKVPSTIEFVYR</sequence>
<dbReference type="SUPFAM" id="SSF81383">
    <property type="entry name" value="F-box domain"/>
    <property type="match status" value="1"/>
</dbReference>
<dbReference type="Pfam" id="PF00646">
    <property type="entry name" value="F-box"/>
    <property type="match status" value="1"/>
</dbReference>
<dbReference type="AlphaFoldDB" id="A0A251N7V7"/>
<evidence type="ECO:0000313" key="3">
    <source>
        <dbReference type="EMBL" id="ONH95418.1"/>
    </source>
</evidence>
<dbReference type="CDD" id="cd22160">
    <property type="entry name" value="F-box_AtFBL13-like"/>
    <property type="match status" value="1"/>
</dbReference>
<dbReference type="Gramene" id="ONH95418">
    <property type="protein sequence ID" value="ONH95418"/>
    <property type="gene ID" value="PRUPE_7G069300"/>
</dbReference>
<keyword evidence="4" id="KW-1185">Reference proteome</keyword>
<dbReference type="SUPFAM" id="SSF52047">
    <property type="entry name" value="RNI-like"/>
    <property type="match status" value="1"/>
</dbReference>
<dbReference type="InterPro" id="IPR036047">
    <property type="entry name" value="F-box-like_dom_sf"/>
</dbReference>
<name>A0A251N7V7_PRUPE</name>
<dbReference type="PANTHER" id="PTHR34145:SF68">
    <property type="entry name" value="FBD DOMAIN-CONTAINING PROTEIN"/>
    <property type="match status" value="1"/>
</dbReference>
<organism evidence="3 4">
    <name type="scientific">Prunus persica</name>
    <name type="common">Peach</name>
    <name type="synonym">Amygdalus persica</name>
    <dbReference type="NCBI Taxonomy" id="3760"/>
    <lineage>
        <taxon>Eukaryota</taxon>
        <taxon>Viridiplantae</taxon>
        <taxon>Streptophyta</taxon>
        <taxon>Embryophyta</taxon>
        <taxon>Tracheophyta</taxon>
        <taxon>Spermatophyta</taxon>
        <taxon>Magnoliopsida</taxon>
        <taxon>eudicotyledons</taxon>
        <taxon>Gunneridae</taxon>
        <taxon>Pentapetalae</taxon>
        <taxon>rosids</taxon>
        <taxon>fabids</taxon>
        <taxon>Rosales</taxon>
        <taxon>Rosaceae</taxon>
        <taxon>Amygdaloideae</taxon>
        <taxon>Amygdaleae</taxon>
        <taxon>Prunus</taxon>
    </lineage>
</organism>
<dbReference type="EMBL" id="CM007657">
    <property type="protein sequence ID" value="ONH95418.1"/>
    <property type="molecule type" value="Genomic_DNA"/>
</dbReference>
<dbReference type="InterPro" id="IPR053781">
    <property type="entry name" value="F-box_AtFBL13-like"/>
</dbReference>
<dbReference type="STRING" id="3760.A0A251N7V7"/>
<feature type="domain" description="F-box" evidence="1">
    <location>
        <begin position="23"/>
        <end position="58"/>
    </location>
</feature>
<dbReference type="InterPro" id="IPR001810">
    <property type="entry name" value="F-box_dom"/>
</dbReference>
<protein>
    <submittedName>
        <fullName evidence="3">Uncharacterized protein</fullName>
    </submittedName>
</protein>
<evidence type="ECO:0000313" key="4">
    <source>
        <dbReference type="Proteomes" id="UP000006882"/>
    </source>
</evidence>
<dbReference type="Gene3D" id="3.80.10.10">
    <property type="entry name" value="Ribonuclease Inhibitor"/>
    <property type="match status" value="1"/>
</dbReference>
<evidence type="ECO:0000259" key="2">
    <source>
        <dbReference type="Pfam" id="PF23622"/>
    </source>
</evidence>
<dbReference type="eggNOG" id="ENOG502RYMX">
    <property type="taxonomic scope" value="Eukaryota"/>
</dbReference>
<gene>
    <name evidence="3" type="ORF">PRUPE_7G069300</name>
</gene>